<dbReference type="SUPFAM" id="SSF53335">
    <property type="entry name" value="S-adenosyl-L-methionine-dependent methyltransferases"/>
    <property type="match status" value="1"/>
</dbReference>
<dbReference type="GO" id="GO:0008168">
    <property type="term" value="F:methyltransferase activity"/>
    <property type="evidence" value="ECO:0007669"/>
    <property type="project" value="UniProtKB-KW"/>
</dbReference>
<evidence type="ECO:0000313" key="5">
    <source>
        <dbReference type="Proteomes" id="UP000470213"/>
    </source>
</evidence>
<feature type="domain" description="Methyltransferase" evidence="3">
    <location>
        <begin position="152"/>
        <end position="245"/>
    </location>
</feature>
<dbReference type="InterPro" id="IPR051052">
    <property type="entry name" value="Diverse_substrate_MTase"/>
</dbReference>
<evidence type="ECO:0000256" key="2">
    <source>
        <dbReference type="ARBA" id="ARBA00022679"/>
    </source>
</evidence>
<keyword evidence="1 4" id="KW-0489">Methyltransferase</keyword>
<reference evidence="4 5" key="1">
    <citation type="submission" date="2020-01" db="EMBL/GenBank/DDBJ databases">
        <authorList>
            <person name="Chen J."/>
            <person name="Zhu S."/>
            <person name="Yang J."/>
        </authorList>
    </citation>
    <scope>NUCLEOTIDE SEQUENCE [LARGE SCALE GENOMIC DNA]</scope>
    <source>
        <strain evidence="4 5">345S023</strain>
    </source>
</reference>
<dbReference type="Pfam" id="PF13649">
    <property type="entry name" value="Methyltransf_25"/>
    <property type="match status" value="1"/>
</dbReference>
<gene>
    <name evidence="4" type="ORF">GTH32_01520</name>
</gene>
<dbReference type="InterPro" id="IPR029063">
    <property type="entry name" value="SAM-dependent_MTases_sf"/>
</dbReference>
<dbReference type="Proteomes" id="UP000470213">
    <property type="component" value="Unassembled WGS sequence"/>
</dbReference>
<organism evidence="4 5">
    <name type="scientific">Alteromonas profundi</name>
    <dbReference type="NCBI Taxonomy" id="2696062"/>
    <lineage>
        <taxon>Bacteria</taxon>
        <taxon>Pseudomonadati</taxon>
        <taxon>Pseudomonadota</taxon>
        <taxon>Gammaproteobacteria</taxon>
        <taxon>Alteromonadales</taxon>
        <taxon>Alteromonadaceae</taxon>
        <taxon>Alteromonas/Salinimonas group</taxon>
        <taxon>Alteromonas</taxon>
    </lineage>
</organism>
<dbReference type="EMBL" id="JAAAWN010000001">
    <property type="protein sequence ID" value="NDV89874.1"/>
    <property type="molecule type" value="Genomic_DNA"/>
</dbReference>
<proteinExistence type="predicted"/>
<dbReference type="AlphaFoldDB" id="A0A7X5LID1"/>
<evidence type="ECO:0000259" key="3">
    <source>
        <dbReference type="Pfam" id="PF13649"/>
    </source>
</evidence>
<comment type="caution">
    <text evidence="4">The sequence shown here is derived from an EMBL/GenBank/DDBJ whole genome shotgun (WGS) entry which is preliminary data.</text>
</comment>
<dbReference type="PANTHER" id="PTHR44942">
    <property type="entry name" value="METHYLTRANSF_11 DOMAIN-CONTAINING PROTEIN"/>
    <property type="match status" value="1"/>
</dbReference>
<dbReference type="Gene3D" id="3.40.50.720">
    <property type="entry name" value="NAD(P)-binding Rossmann-like Domain"/>
    <property type="match status" value="1"/>
</dbReference>
<evidence type="ECO:0000313" key="4">
    <source>
        <dbReference type="EMBL" id="NDV89874.1"/>
    </source>
</evidence>
<protein>
    <submittedName>
        <fullName evidence="4">Methyltransferase domain-containing protein</fullName>
    </submittedName>
</protein>
<sequence>MFYLFPFGTVPKSDGVIVYGAGIIGQSFLKQLQATQLVSSIYITDKKITSTKQEGAITFIPEKKLSLLPAHPIVVASLKFGDEIEQRLLQQGVDANRLIKLDTNHALEEGQYDPHSFDWNEYYTNAEGHNEVQFQAYLEPLMQKHNFNLSQVVDFACGKGRIAEILSRLSTSLICVDTSQEAISHCALRFTDKQNVDSRVSDPEKIPVDSNSVSFIYSWDAMVHFDYRSIDYILSEFSRILSVGGYAVLHHSNARGHAEFKADKNWRRNPHCRSEFNADDMHHICSKSGFIVEEQQILDWGIKALDCISVIRKR</sequence>
<dbReference type="Gene3D" id="3.40.50.150">
    <property type="entry name" value="Vaccinia Virus protein VP39"/>
    <property type="match status" value="1"/>
</dbReference>
<dbReference type="PANTHER" id="PTHR44942:SF4">
    <property type="entry name" value="METHYLTRANSFERASE TYPE 11 DOMAIN-CONTAINING PROTEIN"/>
    <property type="match status" value="1"/>
</dbReference>
<accession>A0A7X5LID1</accession>
<keyword evidence="5" id="KW-1185">Reference proteome</keyword>
<dbReference type="InterPro" id="IPR041698">
    <property type="entry name" value="Methyltransf_25"/>
</dbReference>
<dbReference type="GO" id="GO:0032259">
    <property type="term" value="P:methylation"/>
    <property type="evidence" value="ECO:0007669"/>
    <property type="project" value="UniProtKB-KW"/>
</dbReference>
<keyword evidence="2 4" id="KW-0808">Transferase</keyword>
<name>A0A7X5LID1_9ALTE</name>
<evidence type="ECO:0000256" key="1">
    <source>
        <dbReference type="ARBA" id="ARBA00022603"/>
    </source>
</evidence>
<dbReference type="CDD" id="cd02440">
    <property type="entry name" value="AdoMet_MTases"/>
    <property type="match status" value="1"/>
</dbReference>
<dbReference type="RefSeq" id="WP_163083461.1">
    <property type="nucleotide sequence ID" value="NZ_JAAAWN010000001.1"/>
</dbReference>